<feature type="binding site" evidence="9">
    <location>
        <position position="846"/>
    </location>
    <ligand>
        <name>acetyl-CoA</name>
        <dbReference type="ChEBI" id="CHEBI:57288"/>
    </ligand>
</feature>
<feature type="region of interest" description="Disordered" evidence="10">
    <location>
        <begin position="912"/>
        <end position="975"/>
    </location>
</feature>
<dbReference type="RefSeq" id="XP_003885768.1">
    <property type="nucleotide sequence ID" value="XM_003885719.1"/>
</dbReference>
<feature type="domain" description="Possible tRNA binding" evidence="14">
    <location>
        <begin position="985"/>
        <end position="1214"/>
    </location>
</feature>
<dbReference type="InterPro" id="IPR027417">
    <property type="entry name" value="P-loop_NTPase"/>
</dbReference>
<dbReference type="InterPro" id="IPR007807">
    <property type="entry name" value="TcmA/NAT10_helicase"/>
</dbReference>
<dbReference type="PANTHER" id="PTHR10925">
    <property type="entry name" value="N-ACETYLTRANSFERASE 10"/>
    <property type="match status" value="1"/>
</dbReference>
<dbReference type="GO" id="GO:1990883">
    <property type="term" value="F:18S rRNA cytidine N-acetyltransferase activity"/>
    <property type="evidence" value="ECO:0007669"/>
    <property type="project" value="TreeGrafter"/>
</dbReference>
<dbReference type="GO" id="GO:0051391">
    <property type="term" value="P:tRNA acetylation"/>
    <property type="evidence" value="ECO:0007669"/>
    <property type="project" value="UniProtKB-UniRule"/>
</dbReference>
<evidence type="ECO:0000256" key="4">
    <source>
        <dbReference type="ARBA" id="ARBA00022694"/>
    </source>
</evidence>
<evidence type="ECO:0000259" key="12">
    <source>
        <dbReference type="Pfam" id="PF08351"/>
    </source>
</evidence>
<feature type="binding site" evidence="9">
    <location>
        <begin position="323"/>
        <end position="332"/>
    </location>
    <ligand>
        <name>ATP</name>
        <dbReference type="ChEBI" id="CHEBI:30616"/>
    </ligand>
</feature>
<dbReference type="GO" id="GO:0030686">
    <property type="term" value="C:90S preribosome"/>
    <property type="evidence" value="ECO:0007669"/>
    <property type="project" value="TreeGrafter"/>
</dbReference>
<evidence type="ECO:0000256" key="7">
    <source>
        <dbReference type="ARBA" id="ARBA00023242"/>
    </source>
</evidence>
<dbReference type="HAMAP" id="MF_03211">
    <property type="entry name" value="RNA_acetyltr_Nat10"/>
    <property type="match status" value="1"/>
</dbReference>
<feature type="compositionally biased region" description="Basic and acidic residues" evidence="10">
    <location>
        <begin position="947"/>
        <end position="957"/>
    </location>
</feature>
<comment type="catalytic activity">
    <reaction evidence="9">
        <text>a cytidine in tRNA + acetyl-CoA + ATP + H2O = an N(4)-acetylcytidine in tRNA + ADP + phosphate + CoA + H(+)</text>
        <dbReference type="Rhea" id="RHEA:53876"/>
        <dbReference type="Rhea" id="RHEA-COMP:13670"/>
        <dbReference type="Rhea" id="RHEA-COMP:13671"/>
        <dbReference type="ChEBI" id="CHEBI:15377"/>
        <dbReference type="ChEBI" id="CHEBI:15378"/>
        <dbReference type="ChEBI" id="CHEBI:30616"/>
        <dbReference type="ChEBI" id="CHEBI:43474"/>
        <dbReference type="ChEBI" id="CHEBI:57287"/>
        <dbReference type="ChEBI" id="CHEBI:57288"/>
        <dbReference type="ChEBI" id="CHEBI:74900"/>
        <dbReference type="ChEBI" id="CHEBI:82748"/>
        <dbReference type="ChEBI" id="CHEBI:456216"/>
    </reaction>
</comment>
<dbReference type="InParanoid" id="F0VPU5"/>
<dbReference type="eggNOG" id="KOG2036">
    <property type="taxonomic scope" value="Eukaryota"/>
</dbReference>
<evidence type="ECO:0000313" key="16">
    <source>
        <dbReference type="Proteomes" id="UP000007494"/>
    </source>
</evidence>
<evidence type="ECO:0000313" key="15">
    <source>
        <dbReference type="EMBL" id="CBZ55742.1"/>
    </source>
</evidence>
<name>F0VPU5_NEOCL</name>
<comment type="subcellular location">
    <subcellularLocation>
        <location evidence="1 9">Nucleus</location>
        <location evidence="1 9">Nucleolus</location>
    </subcellularLocation>
</comment>
<dbReference type="InterPro" id="IPR027992">
    <property type="entry name" value="tRNA_bind_dom"/>
</dbReference>
<feature type="region of interest" description="Disordered" evidence="10">
    <location>
        <begin position="388"/>
        <end position="409"/>
    </location>
</feature>
<feature type="domain" description="N-acetyltransferase" evidence="13">
    <location>
        <begin position="769"/>
        <end position="872"/>
    </location>
</feature>
<keyword evidence="2 9" id="KW-0698">rRNA processing</keyword>
<dbReference type="FunCoup" id="F0VPU5">
    <property type="interactions" value="476"/>
</dbReference>
<evidence type="ECO:0000256" key="8">
    <source>
        <dbReference type="ARBA" id="ARBA00023315"/>
    </source>
</evidence>
<dbReference type="Gene3D" id="3.40.630.30">
    <property type="match status" value="1"/>
</dbReference>
<dbReference type="GO" id="GO:0005524">
    <property type="term" value="F:ATP binding"/>
    <property type="evidence" value="ECO:0007669"/>
    <property type="project" value="UniProtKB-UniRule"/>
</dbReference>
<comment type="caution">
    <text evidence="9">Lacks conserved residue(s) required for the propagation of feature annotation.</text>
</comment>
<keyword evidence="5 9" id="KW-0547">Nucleotide-binding</keyword>
<gene>
    <name evidence="15" type="ORF">NCLIV_061670</name>
</gene>
<dbReference type="InterPro" id="IPR032672">
    <property type="entry name" value="TmcA/NAT10/Kre33"/>
</dbReference>
<sequence>MRKRVDPRVRTLVENCIHLGQRSFFVIIGDRGSEQVVNLHYLLHRYFPAQKPSVLWCYKKDLGFSSHRRKRAKQVKKKIQRGLYDPNIDDPFELFMSSTNVRFCYYKDTHTVLGSTVGMCILQDFEAITPNILCRTVETVQGGGIICLLLRSFASLQQLYDLSMDIHGRFKTERFSQVKPRFNERFILSLARCRNCLIVDDELNVLPLTTFSQTLRPLKGSKSETGDESPKGVAADSEALLEKKKMSEELECLKRDFKETPPVGPLINLCLSVDQAKAVLAFLDCLASQASGKSKANGGASEQNGGKLATQLHQTFALTAARGRGKSAALGIAVAAAVAYDYTNIFVSAPSPENVKTLFDFVIKGLAALGLKEHLDFSVTREDTGLATTAHASRSSGVSPSEGNSSRGASRLITGVEVHRGHKQTVTFVTPDKRESLAHADLLVIDEAASIPLPIVKSLFGPYVVLLSSTVHGYEGTGRALSLKLLQDLKQNKFSSLSNNPKGGFLARSLKQLTLTTPIRYSMGDGVEAWLHDLLCLGATEPPKLSEAALPPASKCDLYLVDRDALFSYHDASEAFLHNLLSLFVSSHYKNSPNDLMLMADAPAHLLFALLPPVDEQTATVPDIYCAIQVSIEGHLSKQAIQQALGRGMRPSGDLIPWTLAQQFADEDFGALTGARVVRIACHPSLQRLGYGTAALQQLMDFFEMKGVTLSDEGKNALSSSRLSEPQALAEDEEEDEEEEEEGDEEEDEEGDEEEDEEGEEEEMKVKDGKATKGDEKAKRERKDASVASASDSPSEVAKVWTKKSLRPRPAPPLLSPCRSTRPDFSIDYFGVAFGLSAPLLRFWTRRSFVPVYMRQTVTDVTGEFSCILLRPAEIEGGLWSAKERKGDSGEAEAAVDEENLRKKNRWQGIETDRPANEARHHTKRGGGGGGAQAYTGVGKSRARQTTRKEAGRRETGWRGLGQPAGREASKKSSRGLVGRRGGAWLSAFACDFRARFLQLLGGAFRRLPSSLALCLVTCSSRSPDHAETPGSSGEGAVFPPLSLANLPNFFSGHDLGRLRKYAQQLADLPLILDLLPSLASLFFNGRFPPLAASSVNLSHLQQVVLLAVGLQRKTPDDVSTEFNIPPNQTLALLNKAVHKFVGFFQKLHEAQVEEEVESQWGLRPAASRRLVVEGGGALLGELPAQSFAEELAEGAKKVKRQQKIELKNLLDALGGEEAMKEHSMDAYNEEDFNAAVGAGRALQGSSASRVFSLKRKNPNKGQKSGAPGEKEGDGGEKKKKPKHGFGSKDKNKHKVYANR</sequence>
<feature type="compositionally biased region" description="Low complexity" evidence="10">
    <location>
        <begin position="393"/>
        <end position="407"/>
    </location>
</feature>
<comment type="function">
    <text evidence="9">RNA cytidine acetyltransferase with specificity toward both 18S rRNA and tRNAs. Catalyzes the formation of N(4)-acetylcytidine (ac4C) in 18S rRNA. Required for early nucleolar cleavages of precursor rRNA at sites A0, A1 and A2 during 18S rRNA synthesis. Catalyzes the formation of ac4C in serine and leucine tRNAs. Requires a tRNA-binding adapter protein for full tRNA acetyltransferase activity but not for 18S rRNA acetylation.</text>
</comment>
<comment type="catalytic activity">
    <reaction evidence="9">
        <text>a cytidine in 18S rRNA + acetyl-CoA + ATP + H2O = an N(4)-acetylcytidine in 18S rRNA + ADP + phosphate + CoA + H(+)</text>
        <dbReference type="Rhea" id="RHEA:51424"/>
        <dbReference type="Rhea" id="RHEA-COMP:13575"/>
        <dbReference type="Rhea" id="RHEA-COMP:13576"/>
        <dbReference type="ChEBI" id="CHEBI:15377"/>
        <dbReference type="ChEBI" id="CHEBI:15378"/>
        <dbReference type="ChEBI" id="CHEBI:30616"/>
        <dbReference type="ChEBI" id="CHEBI:43474"/>
        <dbReference type="ChEBI" id="CHEBI:57287"/>
        <dbReference type="ChEBI" id="CHEBI:57288"/>
        <dbReference type="ChEBI" id="CHEBI:74900"/>
        <dbReference type="ChEBI" id="CHEBI:82748"/>
        <dbReference type="ChEBI" id="CHEBI:456216"/>
    </reaction>
</comment>
<feature type="region of interest" description="Disordered" evidence="10">
    <location>
        <begin position="1247"/>
        <end position="1300"/>
    </location>
</feature>
<dbReference type="Pfam" id="PF08351">
    <property type="entry name" value="TmcA_N"/>
    <property type="match status" value="1"/>
</dbReference>
<keyword evidence="7 9" id="KW-0539">Nucleus</keyword>
<dbReference type="Pfam" id="PF05127">
    <property type="entry name" value="NAT10_TcmA_helicase"/>
    <property type="match status" value="1"/>
</dbReference>
<dbReference type="EMBL" id="FR823393">
    <property type="protein sequence ID" value="CBZ55742.1"/>
    <property type="molecule type" value="Genomic_DNA"/>
</dbReference>
<evidence type="ECO:0000256" key="10">
    <source>
        <dbReference type="SAM" id="MobiDB-lite"/>
    </source>
</evidence>
<feature type="binding site" evidence="9">
    <location>
        <begin position="687"/>
        <end position="693"/>
    </location>
    <ligand>
        <name>acetyl-CoA</name>
        <dbReference type="ChEBI" id="CHEBI:57288"/>
    </ligand>
</feature>
<dbReference type="GO" id="GO:0005730">
    <property type="term" value="C:nucleolus"/>
    <property type="evidence" value="ECO:0007669"/>
    <property type="project" value="UniProtKB-SubCell"/>
</dbReference>
<evidence type="ECO:0000256" key="2">
    <source>
        <dbReference type="ARBA" id="ARBA00022552"/>
    </source>
</evidence>
<dbReference type="InterPro" id="IPR013562">
    <property type="entry name" value="TmcA/NAT10_N"/>
</dbReference>
<evidence type="ECO:0000259" key="14">
    <source>
        <dbReference type="Pfam" id="PF13725"/>
    </source>
</evidence>
<dbReference type="InterPro" id="IPR000182">
    <property type="entry name" value="GNAT_dom"/>
</dbReference>
<feature type="binding site" evidence="9">
    <location>
        <position position="520"/>
    </location>
    <ligand>
        <name>ATP</name>
        <dbReference type="ChEBI" id="CHEBI:30616"/>
    </ligand>
</feature>
<dbReference type="VEuPathDB" id="ToxoDB:NCLIV_061670"/>
<feature type="region of interest" description="Disordered" evidence="10">
    <location>
        <begin position="714"/>
        <end position="817"/>
    </location>
</feature>
<keyword evidence="4 9" id="KW-0819">tRNA processing</keyword>
<dbReference type="GeneID" id="13441173"/>
<proteinExistence type="inferred from homology"/>
<evidence type="ECO:0000256" key="1">
    <source>
        <dbReference type="ARBA" id="ARBA00004604"/>
    </source>
</evidence>
<dbReference type="Pfam" id="PF13718">
    <property type="entry name" value="GNAT_acetyltr_2"/>
    <property type="match status" value="2"/>
</dbReference>
<keyword evidence="8 9" id="KW-0012">Acyltransferase</keyword>
<accession>F0VPU5</accession>
<feature type="compositionally biased region" description="Acidic residues" evidence="10">
    <location>
        <begin position="730"/>
        <end position="763"/>
    </location>
</feature>
<protein>
    <recommendedName>
        <fullName evidence="9">RNA cytidine acetyltransferase</fullName>
        <ecNumber evidence="9">2.3.1.-</ecNumber>
    </recommendedName>
    <alternativeName>
        <fullName evidence="9">18S rRNA cytosine acetyltransferase</fullName>
    </alternativeName>
</protein>
<feature type="compositionally biased region" description="Basic and acidic residues" evidence="10">
    <location>
        <begin position="764"/>
        <end position="785"/>
    </location>
</feature>
<dbReference type="OMA" id="HLHYIMS"/>
<evidence type="ECO:0000259" key="13">
    <source>
        <dbReference type="Pfam" id="PF13718"/>
    </source>
</evidence>
<dbReference type="GO" id="GO:1904812">
    <property type="term" value="P:rRNA acetylation involved in maturation of SSU-rRNA"/>
    <property type="evidence" value="ECO:0007669"/>
    <property type="project" value="InterPro"/>
</dbReference>
<dbReference type="GO" id="GO:0000049">
    <property type="term" value="F:tRNA binding"/>
    <property type="evidence" value="ECO:0007669"/>
    <property type="project" value="TreeGrafter"/>
</dbReference>
<evidence type="ECO:0000256" key="9">
    <source>
        <dbReference type="HAMAP-Rule" id="MF_03211"/>
    </source>
</evidence>
<dbReference type="Gene3D" id="3.40.50.300">
    <property type="entry name" value="P-loop containing nucleotide triphosphate hydrolases"/>
    <property type="match status" value="1"/>
</dbReference>
<feature type="compositionally biased region" description="Basic residues" evidence="10">
    <location>
        <begin position="1278"/>
        <end position="1300"/>
    </location>
</feature>
<evidence type="ECO:0000259" key="11">
    <source>
        <dbReference type="Pfam" id="PF05127"/>
    </source>
</evidence>
<keyword evidence="16" id="KW-1185">Reference proteome</keyword>
<dbReference type="InterPro" id="IPR033688">
    <property type="entry name" value="NAT10"/>
</dbReference>
<dbReference type="GO" id="GO:0051392">
    <property type="term" value="F:tRNA cytidine N4-acetyltransferase activity"/>
    <property type="evidence" value="ECO:0007669"/>
    <property type="project" value="RHEA"/>
</dbReference>
<evidence type="ECO:0000256" key="5">
    <source>
        <dbReference type="ARBA" id="ARBA00022741"/>
    </source>
</evidence>
<dbReference type="Proteomes" id="UP000007494">
    <property type="component" value="Chromosome XII"/>
</dbReference>
<feature type="compositionally biased region" description="Low complexity" evidence="10">
    <location>
        <begin position="786"/>
        <end position="798"/>
    </location>
</feature>
<feature type="domain" description="N-acetyltransferase" evidence="13">
    <location>
        <begin position="580"/>
        <end position="739"/>
    </location>
</feature>
<keyword evidence="6 9" id="KW-0067">ATP-binding</keyword>
<reference evidence="16" key="1">
    <citation type="journal article" date="2012" name="PLoS Pathog.">
        <title>Comparative genomics of the apicomplexan parasites Toxoplasma gondii and Neospora caninum: Coccidia differing in host range and transmission strategy.</title>
        <authorList>
            <person name="Reid A.J."/>
            <person name="Vermont S.J."/>
            <person name="Cotton J.A."/>
            <person name="Harris D."/>
            <person name="Hill-Cawthorne G.A."/>
            <person name="Konen-Waisman S."/>
            <person name="Latham S.M."/>
            <person name="Mourier T."/>
            <person name="Norton R."/>
            <person name="Quail M.A."/>
            <person name="Sanders M."/>
            <person name="Shanmugam D."/>
            <person name="Sohal A."/>
            <person name="Wasmuth J.D."/>
            <person name="Brunk B."/>
            <person name="Grigg M.E."/>
            <person name="Howard J.C."/>
            <person name="Parkinson J."/>
            <person name="Roos D.S."/>
            <person name="Trees A.J."/>
            <person name="Berriman M."/>
            <person name="Pain A."/>
            <person name="Wastling J.M."/>
        </authorList>
    </citation>
    <scope>NUCLEOTIDE SEQUENCE [LARGE SCALE GENOMIC DNA]</scope>
    <source>
        <strain evidence="16">Liverpool</strain>
    </source>
</reference>
<evidence type="ECO:0000256" key="3">
    <source>
        <dbReference type="ARBA" id="ARBA00022679"/>
    </source>
</evidence>
<dbReference type="Gene3D" id="3.40.50.11040">
    <property type="match status" value="1"/>
</dbReference>
<feature type="domain" description="TmcA/NAT10 N-terminal" evidence="12">
    <location>
        <begin position="8"/>
        <end position="200"/>
    </location>
</feature>
<feature type="domain" description="TcmA/NAT10 helicase" evidence="11">
    <location>
        <begin position="318"/>
        <end position="537"/>
    </location>
</feature>
<evidence type="ECO:0000256" key="6">
    <source>
        <dbReference type="ARBA" id="ARBA00022840"/>
    </source>
</evidence>
<organism evidence="15 16">
    <name type="scientific">Neospora caninum (strain Liverpool)</name>
    <dbReference type="NCBI Taxonomy" id="572307"/>
    <lineage>
        <taxon>Eukaryota</taxon>
        <taxon>Sar</taxon>
        <taxon>Alveolata</taxon>
        <taxon>Apicomplexa</taxon>
        <taxon>Conoidasida</taxon>
        <taxon>Coccidia</taxon>
        <taxon>Eucoccidiorida</taxon>
        <taxon>Eimeriorina</taxon>
        <taxon>Sarcocystidae</taxon>
        <taxon>Neospora</taxon>
    </lineage>
</organism>
<dbReference type="OrthoDB" id="10067491at2759"/>
<keyword evidence="3 9" id="KW-0808">Transferase</keyword>
<dbReference type="PANTHER" id="PTHR10925:SF5">
    <property type="entry name" value="RNA CYTIDINE ACETYLTRANSFERASE"/>
    <property type="match status" value="1"/>
</dbReference>
<dbReference type="EC" id="2.3.1.-" evidence="9"/>
<comment type="similarity">
    <text evidence="9">Belongs to the RNA cytidine acetyltransferase family. NAT10 subfamily.</text>
</comment>
<dbReference type="Pfam" id="PF13725">
    <property type="entry name" value="tRNA_bind_2"/>
    <property type="match status" value="1"/>
</dbReference>